<dbReference type="PANTHER" id="PTHR21716:SF64">
    <property type="entry name" value="AI-2 TRANSPORT PROTEIN TQSA"/>
    <property type="match status" value="1"/>
</dbReference>
<evidence type="ECO:0000256" key="3">
    <source>
        <dbReference type="ARBA" id="ARBA00022692"/>
    </source>
</evidence>
<comment type="caution">
    <text evidence="8">The sequence shown here is derived from an EMBL/GenBank/DDBJ whole genome shotgun (WGS) entry which is preliminary data.</text>
</comment>
<evidence type="ECO:0000256" key="1">
    <source>
        <dbReference type="ARBA" id="ARBA00004141"/>
    </source>
</evidence>
<evidence type="ECO:0000313" key="9">
    <source>
        <dbReference type="Proteomes" id="UP001195963"/>
    </source>
</evidence>
<dbReference type="Pfam" id="PF01594">
    <property type="entry name" value="AI-2E_transport"/>
    <property type="match status" value="1"/>
</dbReference>
<evidence type="ECO:0000256" key="2">
    <source>
        <dbReference type="ARBA" id="ARBA00009773"/>
    </source>
</evidence>
<feature type="transmembrane region" description="Helical" evidence="7">
    <location>
        <begin position="290"/>
        <end position="313"/>
    </location>
</feature>
<keyword evidence="9" id="KW-1185">Reference proteome</keyword>
<proteinExistence type="inferred from homology"/>
<gene>
    <name evidence="8" type="ORF">K0625_00390</name>
</gene>
<feature type="transmembrane region" description="Helical" evidence="7">
    <location>
        <begin position="242"/>
        <end position="269"/>
    </location>
</feature>
<keyword evidence="5 7" id="KW-0472">Membrane</keyword>
<evidence type="ECO:0000256" key="6">
    <source>
        <dbReference type="SAM" id="MobiDB-lite"/>
    </source>
</evidence>
<feature type="transmembrane region" description="Helical" evidence="7">
    <location>
        <begin position="9"/>
        <end position="27"/>
    </location>
</feature>
<evidence type="ECO:0000313" key="8">
    <source>
        <dbReference type="EMBL" id="MBW8182108.1"/>
    </source>
</evidence>
<name>A0ABS7DXF0_9GAMM</name>
<accession>A0ABS7DXF0</accession>
<comment type="subcellular location">
    <subcellularLocation>
        <location evidence="1">Membrane</location>
        <topology evidence="1">Multi-pass membrane protein</topology>
    </subcellularLocation>
</comment>
<dbReference type="PANTHER" id="PTHR21716">
    <property type="entry name" value="TRANSMEMBRANE PROTEIN"/>
    <property type="match status" value="1"/>
</dbReference>
<dbReference type="RefSeq" id="WP_220107850.1">
    <property type="nucleotide sequence ID" value="NZ_JAHZST010000001.1"/>
</dbReference>
<feature type="transmembrane region" description="Helical" evidence="7">
    <location>
        <begin position="209"/>
        <end position="236"/>
    </location>
</feature>
<feature type="compositionally biased region" description="Basic and acidic residues" evidence="6">
    <location>
        <begin position="369"/>
        <end position="379"/>
    </location>
</feature>
<keyword evidence="3 7" id="KW-0812">Transmembrane</keyword>
<dbReference type="Proteomes" id="UP001195963">
    <property type="component" value="Unassembled WGS sequence"/>
</dbReference>
<feature type="transmembrane region" description="Helical" evidence="7">
    <location>
        <begin position="33"/>
        <end position="55"/>
    </location>
</feature>
<feature type="compositionally biased region" description="Acidic residues" evidence="6">
    <location>
        <begin position="385"/>
        <end position="394"/>
    </location>
</feature>
<evidence type="ECO:0000256" key="7">
    <source>
        <dbReference type="SAM" id="Phobius"/>
    </source>
</evidence>
<organism evidence="8 9">
    <name type="scientific">Shewanella nanhaiensis</name>
    <dbReference type="NCBI Taxonomy" id="2864872"/>
    <lineage>
        <taxon>Bacteria</taxon>
        <taxon>Pseudomonadati</taxon>
        <taxon>Pseudomonadota</taxon>
        <taxon>Gammaproteobacteria</taxon>
        <taxon>Alteromonadales</taxon>
        <taxon>Shewanellaceae</taxon>
        <taxon>Shewanella</taxon>
    </lineage>
</organism>
<keyword evidence="4 7" id="KW-1133">Transmembrane helix</keyword>
<feature type="transmembrane region" description="Helical" evidence="7">
    <location>
        <begin position="62"/>
        <end position="80"/>
    </location>
</feature>
<comment type="similarity">
    <text evidence="2">Belongs to the autoinducer-2 exporter (AI-2E) (TC 2.A.86) family.</text>
</comment>
<feature type="region of interest" description="Disordered" evidence="6">
    <location>
        <begin position="369"/>
        <end position="394"/>
    </location>
</feature>
<dbReference type="EMBL" id="JAHZST010000001">
    <property type="protein sequence ID" value="MBW8182108.1"/>
    <property type="molecule type" value="Genomic_DNA"/>
</dbReference>
<dbReference type="NCBIfam" id="NF008930">
    <property type="entry name" value="PRK12287.1"/>
    <property type="match status" value="1"/>
</dbReference>
<dbReference type="InterPro" id="IPR002549">
    <property type="entry name" value="AI-2E-like"/>
</dbReference>
<feature type="transmembrane region" description="Helical" evidence="7">
    <location>
        <begin position="140"/>
        <end position="163"/>
    </location>
</feature>
<protein>
    <submittedName>
        <fullName evidence="8">AI-2E family transporter</fullName>
    </submittedName>
</protein>
<sequence length="394" mass="42810">MPRIDTQSVAYKGFAIMAFIVVILAGIKAASPIVVPFVLSAFIAVICNPVIGWLTKLRVPRALAVLFLMVFIVMMGLWLAQVVGSSINEFSSQLPQYRDQLVDQFGWVIEKLRTFNIIITKEQVLAYFDPGVALSMTTNMLSGVGSVMANLFLIILTVVFMLFESETLPKKLHFALDDPDMRMQQIDKFLQSVNQYMVIKTLVSIGTGVIVGVGLAIIGVDYALLWGVVAFLFNYIPNIGSIIAAIPAVLLAFIQLGPAAAGATGLLYLGTNTVMGNVIEPKYMGRGLGLSTLVVFLSLIFWGWLLGSVGMLLSVPLTMIVKIALESSKGGSWLAILLADDVDELKPVSKLELNPELKSEIKTELKPALEQEVKPELKPESAQPGEDDSSETAK</sequence>
<evidence type="ECO:0000256" key="4">
    <source>
        <dbReference type="ARBA" id="ARBA00022989"/>
    </source>
</evidence>
<reference evidence="8 9" key="1">
    <citation type="submission" date="2021-07" db="EMBL/GenBank/DDBJ databases">
        <title>Shewanella sp. nov, isolated from SCS.</title>
        <authorList>
            <person name="Cao W.R."/>
        </authorList>
    </citation>
    <scope>NUCLEOTIDE SEQUENCE [LARGE SCALE GENOMIC DNA]</scope>
    <source>
        <strain evidence="8 9">NR704-98</strain>
    </source>
</reference>
<evidence type="ECO:0000256" key="5">
    <source>
        <dbReference type="ARBA" id="ARBA00023136"/>
    </source>
</evidence>